<feature type="domain" description="VQ" evidence="2">
    <location>
        <begin position="191"/>
        <end position="218"/>
    </location>
</feature>
<feature type="compositionally biased region" description="Polar residues" evidence="1">
    <location>
        <begin position="1"/>
        <end position="15"/>
    </location>
</feature>
<dbReference type="InterPro" id="IPR039609">
    <property type="entry name" value="VQ_15/22"/>
</dbReference>
<dbReference type="KEGG" id="vra:106765718"/>
<gene>
    <name evidence="4" type="primary">LOC106765718</name>
</gene>
<dbReference type="GeneID" id="106765718"/>
<protein>
    <submittedName>
        <fullName evidence="4">Probable inactive serine/threonine-protein kinase scy2</fullName>
    </submittedName>
</protein>
<dbReference type="PANTHER" id="PTHR33179">
    <property type="entry name" value="VQ MOTIF-CONTAINING PROTEIN"/>
    <property type="match status" value="1"/>
</dbReference>
<keyword evidence="3" id="KW-1185">Reference proteome</keyword>
<dbReference type="GO" id="GO:0016301">
    <property type="term" value="F:kinase activity"/>
    <property type="evidence" value="ECO:0007669"/>
    <property type="project" value="UniProtKB-KW"/>
</dbReference>
<reference evidence="3" key="1">
    <citation type="journal article" date="2014" name="Nat. Commun.">
        <title>Genome sequence of mungbean and insights into evolution within Vigna species.</title>
        <authorList>
            <person name="Kang Y.J."/>
            <person name="Kim S.K."/>
            <person name="Kim M.Y."/>
            <person name="Lestari P."/>
            <person name="Kim K.H."/>
            <person name="Ha B.K."/>
            <person name="Jun T.H."/>
            <person name="Hwang W.J."/>
            <person name="Lee T."/>
            <person name="Lee J."/>
            <person name="Shim S."/>
            <person name="Yoon M.Y."/>
            <person name="Jang Y.E."/>
            <person name="Han K.S."/>
            <person name="Taeprayoon P."/>
            <person name="Yoon N."/>
            <person name="Somta P."/>
            <person name="Tanya P."/>
            <person name="Kim K.S."/>
            <person name="Gwag J.G."/>
            <person name="Moon J.K."/>
            <person name="Lee Y.H."/>
            <person name="Park B.S."/>
            <person name="Bombarely A."/>
            <person name="Doyle J.J."/>
            <person name="Jackson S.A."/>
            <person name="Schafleitner R."/>
            <person name="Srinives P."/>
            <person name="Varshney R.K."/>
            <person name="Lee S.H."/>
        </authorList>
    </citation>
    <scope>NUCLEOTIDE SEQUENCE [LARGE SCALE GENOMIC DNA]</scope>
    <source>
        <strain evidence="3">cv. VC1973A</strain>
    </source>
</reference>
<evidence type="ECO:0000313" key="3">
    <source>
        <dbReference type="Proteomes" id="UP000087766"/>
    </source>
</evidence>
<dbReference type="OrthoDB" id="780193at2759"/>
<dbReference type="STRING" id="3916.A0A1S3UIQ4"/>
<dbReference type="RefSeq" id="XP_014505911.1">
    <property type="nucleotide sequence ID" value="XM_014650425.2"/>
</dbReference>
<dbReference type="InterPro" id="IPR008889">
    <property type="entry name" value="VQ"/>
</dbReference>
<feature type="compositionally biased region" description="Low complexity" evidence="1">
    <location>
        <begin position="279"/>
        <end position="296"/>
    </location>
</feature>
<accession>A0A1S3UIQ4</accession>
<dbReference type="Pfam" id="PF05678">
    <property type="entry name" value="VQ"/>
    <property type="match status" value="1"/>
</dbReference>
<feature type="region of interest" description="Disordered" evidence="1">
    <location>
        <begin position="1"/>
        <end position="28"/>
    </location>
</feature>
<keyword evidence="4" id="KW-0808">Transferase</keyword>
<feature type="compositionally biased region" description="Basic residues" evidence="1">
    <location>
        <begin position="181"/>
        <end position="190"/>
    </location>
</feature>
<feature type="compositionally biased region" description="Polar residues" evidence="1">
    <location>
        <begin position="113"/>
        <end position="139"/>
    </location>
</feature>
<evidence type="ECO:0000259" key="2">
    <source>
        <dbReference type="Pfam" id="PF05678"/>
    </source>
</evidence>
<evidence type="ECO:0000256" key="1">
    <source>
        <dbReference type="SAM" id="MobiDB-lite"/>
    </source>
</evidence>
<dbReference type="PANTHER" id="PTHR33179:SF10">
    <property type="entry name" value="OS02G0753700 PROTEIN"/>
    <property type="match status" value="1"/>
</dbReference>
<feature type="region of interest" description="Disordered" evidence="1">
    <location>
        <begin position="164"/>
        <end position="194"/>
    </location>
</feature>
<reference evidence="4" key="2">
    <citation type="submission" date="2025-08" db="UniProtKB">
        <authorList>
            <consortium name="RefSeq"/>
        </authorList>
    </citation>
    <scope>IDENTIFICATION</scope>
    <source>
        <tissue evidence="4">Leaf</tissue>
    </source>
</reference>
<keyword evidence="4" id="KW-0418">Kinase</keyword>
<feature type="region of interest" description="Disordered" evidence="1">
    <location>
        <begin position="109"/>
        <end position="152"/>
    </location>
</feature>
<evidence type="ECO:0000313" key="4">
    <source>
        <dbReference type="RefSeq" id="XP_014505911.1"/>
    </source>
</evidence>
<name>A0A1S3UIQ4_VIGRR</name>
<dbReference type="AlphaFoldDB" id="A0A1S3UIQ4"/>
<organism evidence="3 4">
    <name type="scientific">Vigna radiata var. radiata</name>
    <name type="common">Mung bean</name>
    <name type="synonym">Phaseolus aureus</name>
    <dbReference type="NCBI Taxonomy" id="3916"/>
    <lineage>
        <taxon>Eukaryota</taxon>
        <taxon>Viridiplantae</taxon>
        <taxon>Streptophyta</taxon>
        <taxon>Embryophyta</taxon>
        <taxon>Tracheophyta</taxon>
        <taxon>Spermatophyta</taxon>
        <taxon>Magnoliopsida</taxon>
        <taxon>eudicotyledons</taxon>
        <taxon>Gunneridae</taxon>
        <taxon>Pentapetalae</taxon>
        <taxon>rosids</taxon>
        <taxon>fabids</taxon>
        <taxon>Fabales</taxon>
        <taxon>Fabaceae</taxon>
        <taxon>Papilionoideae</taxon>
        <taxon>50 kb inversion clade</taxon>
        <taxon>NPAAA clade</taxon>
        <taxon>indigoferoid/millettioid clade</taxon>
        <taxon>Phaseoleae</taxon>
        <taxon>Vigna</taxon>
    </lineage>
</organism>
<feature type="compositionally biased region" description="Low complexity" evidence="1">
    <location>
        <begin position="167"/>
        <end position="177"/>
    </location>
</feature>
<feature type="region of interest" description="Disordered" evidence="1">
    <location>
        <begin position="275"/>
        <end position="296"/>
    </location>
</feature>
<dbReference type="Proteomes" id="UP000087766">
    <property type="component" value="Chromosome 7"/>
</dbReference>
<proteinExistence type="predicted"/>
<sequence>MDSANTSGSLQSSSGADEEYDSRAQSSSLSAFLNNQQPPTQVASFNTATATATATASNLLPLIPPHHHQNTHMFDPLSTYLDPITQTSTSLLNLDVMWSKPGRSEPNLANLIPCSSSSPSPHNQAFVSSQTRGTNSSAFPTLPPDGGSRGLMLSVSAANNDQIQTHSTTNSTNNNSNVVRNPKKRSRASRRAPTTVLTTDTTNFRAMVQEFTGIPAPPFTSSPFPRTRLDLFASAATPTLRSNLNVNVNPLDPPTPPHYLLRPFAQKLQFRSLHPFPPSLSNNTLSPSTNSTTNSTSINYQQQQHQQNLSEHFGLMKQPLNYNNAPTLEAYHHPRYPLGNSSVLVPRPQQQPSLEIPPSLKMGVFEELGLRHESHVNTDLGCLHQNMVSSTSVGVGALSSGNNNNNNLSNANPSTEWAQRTGTITNNDCDHGGGGGGGLGGTVSYSDIAERVTNGKVHYSASSSDFHGDKGPEFSVTARSQGMVESWINCSSD</sequence>